<dbReference type="Pfam" id="PF00232">
    <property type="entry name" value="Glyco_hydro_1"/>
    <property type="match status" value="1"/>
</dbReference>
<evidence type="ECO:0000256" key="9">
    <source>
        <dbReference type="RuleBase" id="RU361175"/>
    </source>
</evidence>
<dbReference type="Gene3D" id="3.20.20.80">
    <property type="entry name" value="Glycosidases"/>
    <property type="match status" value="1"/>
</dbReference>
<evidence type="ECO:0000256" key="5">
    <source>
        <dbReference type="ARBA" id="ARBA00023001"/>
    </source>
</evidence>
<protein>
    <recommendedName>
        <fullName evidence="3 9">Beta-glucosidase</fullName>
        <ecNumber evidence="3 9">3.2.1.21</ecNumber>
    </recommendedName>
</protein>
<evidence type="ECO:0000256" key="4">
    <source>
        <dbReference type="ARBA" id="ARBA00022801"/>
    </source>
</evidence>
<dbReference type="InterPro" id="IPR017853">
    <property type="entry name" value="GH"/>
</dbReference>
<dbReference type="Proteomes" id="UP001228905">
    <property type="component" value="Unassembled WGS sequence"/>
</dbReference>
<dbReference type="PANTHER" id="PTHR10353">
    <property type="entry name" value="GLYCOSYL HYDROLASE"/>
    <property type="match status" value="1"/>
</dbReference>
<comment type="similarity">
    <text evidence="2 9">Belongs to the glycosyl hydrolase 1 family.</text>
</comment>
<evidence type="ECO:0000256" key="3">
    <source>
        <dbReference type="ARBA" id="ARBA00012744"/>
    </source>
</evidence>
<keyword evidence="7 9" id="KW-0326">Glycosidase</keyword>
<keyword evidence="4 9" id="KW-0378">Hydrolase</keyword>
<dbReference type="EMBL" id="JAUSVS010000018">
    <property type="protein sequence ID" value="MDQ0466987.1"/>
    <property type="molecule type" value="Genomic_DNA"/>
</dbReference>
<keyword evidence="11" id="KW-1185">Reference proteome</keyword>
<dbReference type="GO" id="GO:0008422">
    <property type="term" value="F:beta-glucosidase activity"/>
    <property type="evidence" value="ECO:0007669"/>
    <property type="project" value="UniProtKB-EC"/>
</dbReference>
<dbReference type="EC" id="3.2.1.21" evidence="3 9"/>
<evidence type="ECO:0000313" key="10">
    <source>
        <dbReference type="EMBL" id="MDQ0466987.1"/>
    </source>
</evidence>
<name>A0ABU0IY95_9CAUL</name>
<dbReference type="InterPro" id="IPR033132">
    <property type="entry name" value="GH_1_N_CS"/>
</dbReference>
<keyword evidence="6" id="KW-0119">Carbohydrate metabolism</keyword>
<evidence type="ECO:0000256" key="1">
    <source>
        <dbReference type="ARBA" id="ARBA00000448"/>
    </source>
</evidence>
<accession>A0ABU0IY95</accession>
<dbReference type="InterPro" id="IPR017736">
    <property type="entry name" value="Glyco_hydro_1_beta-glucosidase"/>
</dbReference>
<comment type="caution">
    <text evidence="10">The sequence shown here is derived from an EMBL/GenBank/DDBJ whole genome shotgun (WGS) entry which is preliminary data.</text>
</comment>
<evidence type="ECO:0000313" key="11">
    <source>
        <dbReference type="Proteomes" id="UP001228905"/>
    </source>
</evidence>
<evidence type="ECO:0000256" key="7">
    <source>
        <dbReference type="ARBA" id="ARBA00023295"/>
    </source>
</evidence>
<reference evidence="10 11" key="1">
    <citation type="submission" date="2023-07" db="EMBL/GenBank/DDBJ databases">
        <title>Genomic Encyclopedia of Type Strains, Phase IV (KMG-IV): sequencing the most valuable type-strain genomes for metagenomic binning, comparative biology and taxonomic classification.</title>
        <authorList>
            <person name="Goeker M."/>
        </authorList>
    </citation>
    <scope>NUCLEOTIDE SEQUENCE [LARGE SCALE GENOMIC DNA]</scope>
    <source>
        <strain evidence="10 11">DSM 18695</strain>
    </source>
</reference>
<dbReference type="InterPro" id="IPR001360">
    <property type="entry name" value="Glyco_hydro_1"/>
</dbReference>
<evidence type="ECO:0000256" key="6">
    <source>
        <dbReference type="ARBA" id="ARBA00023277"/>
    </source>
</evidence>
<dbReference type="NCBIfam" id="TIGR03356">
    <property type="entry name" value="BGL"/>
    <property type="match status" value="1"/>
</dbReference>
<dbReference type="SUPFAM" id="SSF51445">
    <property type="entry name" value="(Trans)glycosidases"/>
    <property type="match status" value="1"/>
</dbReference>
<dbReference type="PANTHER" id="PTHR10353:SF36">
    <property type="entry name" value="LP05116P"/>
    <property type="match status" value="1"/>
</dbReference>
<evidence type="ECO:0000256" key="2">
    <source>
        <dbReference type="ARBA" id="ARBA00010838"/>
    </source>
</evidence>
<keyword evidence="8" id="KW-0624">Polysaccharide degradation</keyword>
<dbReference type="RefSeq" id="WP_307353267.1">
    <property type="nucleotide sequence ID" value="NZ_JAUSVS010000018.1"/>
</dbReference>
<sequence length="480" mass="51369">MTSITRRAVGPLALGAAVAGLEACAPRIAADPQPKSRQFPPGFQWGVATAAFQTEGALDVDGRGPSIWDVFCRGGAHILDRSTPAIATDSYHRYGEDVALIAGAGLKAYRFSIAWSRVQPNGAGAVNDKGLDFYKRLVDAQLEAGLTPYATLFHWDLPLVLQEFGGWRNRDTAAWFADYAAIVGEKLGDRLKTFITLNEAAVHTVIGHVVGVHAPGLTGAANIGPVTHHQNLAQGLAIQALRAGVKDVKVGATLALQPSRPNGAAWEVWNAPVAKSFGALWNGAYLDPLLKGTYPKPMLGYLKDVLKDGDLKTTRQPVDFLGVNYYAPTYLGLDLMSESHIAPGKPPKGAELDAFGRQIDPSGLGEVLAWLRSDYGNPRVIITENGCSDPIKVGAPAIQNDQFRIAYIRRHLETVKAAMEAGSPVDGYFVWSIIDNWEWDSGFASKFGLVSQAGPGGARTPKASYGWFKALAESGLLPTA</sequence>
<gene>
    <name evidence="10" type="ORF">QO010_004784</name>
</gene>
<evidence type="ECO:0000256" key="8">
    <source>
        <dbReference type="ARBA" id="ARBA00023326"/>
    </source>
</evidence>
<organism evidence="10 11">
    <name type="scientific">Caulobacter ginsengisoli</name>
    <dbReference type="NCBI Taxonomy" id="400775"/>
    <lineage>
        <taxon>Bacteria</taxon>
        <taxon>Pseudomonadati</taxon>
        <taxon>Pseudomonadota</taxon>
        <taxon>Alphaproteobacteria</taxon>
        <taxon>Caulobacterales</taxon>
        <taxon>Caulobacteraceae</taxon>
        <taxon>Caulobacter</taxon>
    </lineage>
</organism>
<comment type="catalytic activity">
    <reaction evidence="1 9">
        <text>Hydrolysis of terminal, non-reducing beta-D-glucosyl residues with release of beta-D-glucose.</text>
        <dbReference type="EC" id="3.2.1.21"/>
    </reaction>
</comment>
<dbReference type="PROSITE" id="PS00653">
    <property type="entry name" value="GLYCOSYL_HYDROL_F1_2"/>
    <property type="match status" value="1"/>
</dbReference>
<keyword evidence="5" id="KW-0136">Cellulose degradation</keyword>
<proteinExistence type="inferred from homology"/>
<dbReference type="PRINTS" id="PR00131">
    <property type="entry name" value="GLHYDRLASE1"/>
</dbReference>